<proteinExistence type="predicted"/>
<dbReference type="AlphaFoldDB" id="X1H962"/>
<name>X1H962_9ZZZZ</name>
<dbReference type="EMBL" id="BARU01016870">
    <property type="protein sequence ID" value="GAH53585.1"/>
    <property type="molecule type" value="Genomic_DNA"/>
</dbReference>
<protein>
    <recommendedName>
        <fullName evidence="2">MalT-like TPR region domain-containing protein</fullName>
    </recommendedName>
</protein>
<gene>
    <name evidence="1" type="ORF">S03H2_28017</name>
</gene>
<sequence length="59" mass="6668">QNSPFPECLDILASSHATLGNFKKASEIARKAYSLALSLNLKKLAEDIKKRLDTFERFQ</sequence>
<evidence type="ECO:0008006" key="2">
    <source>
        <dbReference type="Google" id="ProtNLM"/>
    </source>
</evidence>
<feature type="non-terminal residue" evidence="1">
    <location>
        <position position="1"/>
    </location>
</feature>
<reference evidence="1" key="1">
    <citation type="journal article" date="2014" name="Front. Microbiol.">
        <title>High frequency of phylogenetically diverse reductive dehalogenase-homologous genes in deep subseafloor sedimentary metagenomes.</title>
        <authorList>
            <person name="Kawai M."/>
            <person name="Futagami T."/>
            <person name="Toyoda A."/>
            <person name="Takaki Y."/>
            <person name="Nishi S."/>
            <person name="Hori S."/>
            <person name="Arai W."/>
            <person name="Tsubouchi T."/>
            <person name="Morono Y."/>
            <person name="Uchiyama I."/>
            <person name="Ito T."/>
            <person name="Fujiyama A."/>
            <person name="Inagaki F."/>
            <person name="Takami H."/>
        </authorList>
    </citation>
    <scope>NUCLEOTIDE SEQUENCE</scope>
    <source>
        <strain evidence="1">Expedition CK06-06</strain>
    </source>
</reference>
<evidence type="ECO:0000313" key="1">
    <source>
        <dbReference type="EMBL" id="GAH53585.1"/>
    </source>
</evidence>
<comment type="caution">
    <text evidence="1">The sequence shown here is derived from an EMBL/GenBank/DDBJ whole genome shotgun (WGS) entry which is preliminary data.</text>
</comment>
<organism evidence="1">
    <name type="scientific">marine sediment metagenome</name>
    <dbReference type="NCBI Taxonomy" id="412755"/>
    <lineage>
        <taxon>unclassified sequences</taxon>
        <taxon>metagenomes</taxon>
        <taxon>ecological metagenomes</taxon>
    </lineage>
</organism>
<accession>X1H962</accession>